<dbReference type="Pfam" id="PF04116">
    <property type="entry name" value="FA_hydroxylase"/>
    <property type="match status" value="1"/>
</dbReference>
<feature type="domain" description="Fatty acid hydroxylase" evidence="6">
    <location>
        <begin position="100"/>
        <end position="234"/>
    </location>
</feature>
<dbReference type="EMBL" id="JAHQCR010000080">
    <property type="protein sequence ID" value="MBU9723513.1"/>
    <property type="molecule type" value="Genomic_DNA"/>
</dbReference>
<comment type="caution">
    <text evidence="7">The sequence shown here is derived from an EMBL/GenBank/DDBJ whole genome shotgun (WGS) entry which is preliminary data.</text>
</comment>
<gene>
    <name evidence="7" type="ORF">KS407_19025</name>
</gene>
<keyword evidence="3 5" id="KW-1133">Transmembrane helix</keyword>
<dbReference type="InterPro" id="IPR006694">
    <property type="entry name" value="Fatty_acid_hydroxylase"/>
</dbReference>
<evidence type="ECO:0000256" key="3">
    <source>
        <dbReference type="ARBA" id="ARBA00022989"/>
    </source>
</evidence>
<evidence type="ECO:0000256" key="2">
    <source>
        <dbReference type="ARBA" id="ARBA00022692"/>
    </source>
</evidence>
<proteinExistence type="predicted"/>
<protein>
    <submittedName>
        <fullName evidence="7">Sterol desaturase family protein</fullName>
    </submittedName>
</protein>
<dbReference type="InterPro" id="IPR050307">
    <property type="entry name" value="Sterol_Desaturase_Related"/>
</dbReference>
<comment type="subcellular location">
    <subcellularLocation>
        <location evidence="1">Membrane</location>
    </subcellularLocation>
</comment>
<feature type="transmembrane region" description="Helical" evidence="5">
    <location>
        <begin position="60"/>
        <end position="80"/>
    </location>
</feature>
<feature type="transmembrane region" description="Helical" evidence="5">
    <location>
        <begin position="165"/>
        <end position="188"/>
    </location>
</feature>
<keyword evidence="4 5" id="KW-0472">Membrane</keyword>
<dbReference type="Proteomes" id="UP000790580">
    <property type="component" value="Unassembled WGS sequence"/>
</dbReference>
<reference evidence="7 8" key="1">
    <citation type="submission" date="2021-06" db="EMBL/GenBank/DDBJ databases">
        <title>Bacillus sp. RD4P76, an endophyte from a halophyte.</title>
        <authorList>
            <person name="Sun J.-Q."/>
        </authorList>
    </citation>
    <scope>NUCLEOTIDE SEQUENCE [LARGE SCALE GENOMIC DNA]</scope>
    <source>
        <strain evidence="7 8">JCM 17098</strain>
    </source>
</reference>
<evidence type="ECO:0000259" key="6">
    <source>
        <dbReference type="Pfam" id="PF04116"/>
    </source>
</evidence>
<evidence type="ECO:0000256" key="4">
    <source>
        <dbReference type="ARBA" id="ARBA00023136"/>
    </source>
</evidence>
<evidence type="ECO:0000256" key="5">
    <source>
        <dbReference type="SAM" id="Phobius"/>
    </source>
</evidence>
<sequence>MLDSFLDWLTQASWKTVLPLLLLLNTFILLSCIIIGNKIVQWFYKRRVASLITTRPTEIYLAIMSVLLNTGVTVLGYYLWTNGVIVLSTSFGFFNWLDIIVLLLIMDLAMYIFHRFAHHKKIYPTIHRTHHRFEDPRPITLFALNPLENLGFGLLWLVVLTIYPASWIGIAGYLFLNVVFGLIGHLGVEPFPQSWVKHPVLKWISTSTYHAQHHQQEHYNYGFYTIIWDRIFGTLSPNYPSHFGEIVEKGTEGPCPDSKPT</sequence>
<evidence type="ECO:0000313" key="8">
    <source>
        <dbReference type="Proteomes" id="UP000790580"/>
    </source>
</evidence>
<feature type="transmembrane region" description="Helical" evidence="5">
    <location>
        <begin position="92"/>
        <end position="113"/>
    </location>
</feature>
<feature type="transmembrane region" description="Helical" evidence="5">
    <location>
        <begin position="20"/>
        <end position="40"/>
    </location>
</feature>
<dbReference type="PANTHER" id="PTHR11863">
    <property type="entry name" value="STEROL DESATURASE"/>
    <property type="match status" value="1"/>
</dbReference>
<evidence type="ECO:0000313" key="7">
    <source>
        <dbReference type="EMBL" id="MBU9723513.1"/>
    </source>
</evidence>
<evidence type="ECO:0000256" key="1">
    <source>
        <dbReference type="ARBA" id="ARBA00004370"/>
    </source>
</evidence>
<keyword evidence="2 5" id="KW-0812">Transmembrane</keyword>
<organism evidence="7 8">
    <name type="scientific">Evansella alkalicola</name>
    <dbReference type="NCBI Taxonomy" id="745819"/>
    <lineage>
        <taxon>Bacteria</taxon>
        <taxon>Bacillati</taxon>
        <taxon>Bacillota</taxon>
        <taxon>Bacilli</taxon>
        <taxon>Bacillales</taxon>
        <taxon>Bacillaceae</taxon>
        <taxon>Evansella</taxon>
    </lineage>
</organism>
<keyword evidence="8" id="KW-1185">Reference proteome</keyword>
<name>A0ABS6JYE9_9BACI</name>
<dbReference type="RefSeq" id="WP_088076817.1">
    <property type="nucleotide sequence ID" value="NZ_JAHQCR010000080.1"/>
</dbReference>
<feature type="transmembrane region" description="Helical" evidence="5">
    <location>
        <begin position="139"/>
        <end position="159"/>
    </location>
</feature>
<accession>A0ABS6JYE9</accession>